<sequence>MVFGGNDSGPAAAPAPDTADRVTRPASPSASGTPSSKEPEPGPPAPSDEAPSVSASASASPEADLTAPDGYAQALSTMWGLAPVPCTQHEQQLVDLDDGTSRTEDENNGAVQEPGGAELLYWPDTCTGLGDYQLRALPNTRVGLLRADAPKSFDSSRAAAGTGFGALALSERTDREERGFVEGAALCSVTDKGTVSMAVIEHIAGGAVDDVSVSGPLHIWAAAP</sequence>
<gene>
    <name evidence="2" type="ordered locus">SGR_5265</name>
</gene>
<evidence type="ECO:0000256" key="1">
    <source>
        <dbReference type="SAM" id="MobiDB-lite"/>
    </source>
</evidence>
<dbReference type="AlphaFoldDB" id="B1VZG9"/>
<evidence type="ECO:0000313" key="2">
    <source>
        <dbReference type="EMBL" id="BAG22094.1"/>
    </source>
</evidence>
<dbReference type="HOGENOM" id="CLU_1037950_0_0_11"/>
<protein>
    <submittedName>
        <fullName evidence="2">Uncharacterized protein</fullName>
    </submittedName>
</protein>
<organism evidence="2 3">
    <name type="scientific">Streptomyces griseus subsp. griseus (strain JCM 4626 / CBS 651.72 / NBRC 13350 / KCC S-0626 / ISP 5235)</name>
    <dbReference type="NCBI Taxonomy" id="455632"/>
    <lineage>
        <taxon>Bacteria</taxon>
        <taxon>Bacillati</taxon>
        <taxon>Actinomycetota</taxon>
        <taxon>Actinomycetes</taxon>
        <taxon>Kitasatosporales</taxon>
        <taxon>Streptomycetaceae</taxon>
        <taxon>Streptomyces</taxon>
    </lineage>
</organism>
<evidence type="ECO:0000313" key="3">
    <source>
        <dbReference type="Proteomes" id="UP000001685"/>
    </source>
</evidence>
<dbReference type="EMBL" id="AP009493">
    <property type="protein sequence ID" value="BAG22094.1"/>
    <property type="molecule type" value="Genomic_DNA"/>
</dbReference>
<accession>B1VZG9</accession>
<dbReference type="Proteomes" id="UP000001685">
    <property type="component" value="Chromosome"/>
</dbReference>
<name>B1VZG9_STRGG</name>
<feature type="region of interest" description="Disordered" evidence="1">
    <location>
        <begin position="1"/>
        <end position="66"/>
    </location>
</feature>
<feature type="compositionally biased region" description="Low complexity" evidence="1">
    <location>
        <begin position="47"/>
        <end position="64"/>
    </location>
</feature>
<dbReference type="eggNOG" id="ENOG50326QI">
    <property type="taxonomic scope" value="Bacteria"/>
</dbReference>
<dbReference type="KEGG" id="sgr:SGR_5265"/>
<proteinExistence type="predicted"/>
<reference evidence="3" key="1">
    <citation type="journal article" date="2008" name="J. Bacteriol.">
        <title>Genome sequence of the streptomycin-producing microorganism Streptomyces griseus IFO 13350.</title>
        <authorList>
            <person name="Ohnishi Y."/>
            <person name="Ishikawa J."/>
            <person name="Hara H."/>
            <person name="Suzuki H."/>
            <person name="Ikenoya M."/>
            <person name="Ikeda H."/>
            <person name="Yamashita A."/>
            <person name="Hattori M."/>
            <person name="Horinouchi S."/>
        </authorList>
    </citation>
    <scope>NUCLEOTIDE SEQUENCE [LARGE SCALE GENOMIC DNA]</scope>
    <source>
        <strain evidence="3">JCM 4626 / NBRC 13350</strain>
    </source>
</reference>
<feature type="compositionally biased region" description="Low complexity" evidence="1">
    <location>
        <begin position="25"/>
        <end position="36"/>
    </location>
</feature>